<dbReference type="EMBL" id="CYZO01000037">
    <property type="protein sequence ID" value="CUO36574.1"/>
    <property type="molecule type" value="Genomic_DNA"/>
</dbReference>
<dbReference type="AlphaFoldDB" id="A0A174EFH4"/>
<gene>
    <name evidence="2" type="ORF">ERS852456_02359</name>
</gene>
<evidence type="ECO:0000313" key="3">
    <source>
        <dbReference type="Proteomes" id="UP000095787"/>
    </source>
</evidence>
<evidence type="ECO:0000256" key="1">
    <source>
        <dbReference type="SAM" id="MobiDB-lite"/>
    </source>
</evidence>
<sequence>MSEELLKIADGLLAVSEGVRALAGKAHSCNCSKNQEEGRVQKDEESGNEKSQEKQEDAVTIEQVRAVMASKSQDGKTQQVKALIQKYGADKLSGVQPEKYADLLRDAKAL</sequence>
<accession>A0A174EFH4</accession>
<dbReference type="Proteomes" id="UP000095787">
    <property type="component" value="Unassembled WGS sequence"/>
</dbReference>
<dbReference type="RefSeq" id="WP_009320906.1">
    <property type="nucleotide sequence ID" value="NZ_CYZO01000037.1"/>
</dbReference>
<evidence type="ECO:0000313" key="2">
    <source>
        <dbReference type="EMBL" id="CUO36574.1"/>
    </source>
</evidence>
<protein>
    <submittedName>
        <fullName evidence="2">Uncharacterized protein</fullName>
    </submittedName>
</protein>
<reference evidence="2 3" key="1">
    <citation type="submission" date="2015-09" db="EMBL/GenBank/DDBJ databases">
        <authorList>
            <consortium name="Pathogen Informatics"/>
        </authorList>
    </citation>
    <scope>NUCLEOTIDE SEQUENCE [LARGE SCALE GENOMIC DNA]</scope>
    <source>
        <strain evidence="2 3">2789STDY5834841</strain>
    </source>
</reference>
<feature type="compositionally biased region" description="Basic and acidic residues" evidence="1">
    <location>
        <begin position="34"/>
        <end position="57"/>
    </location>
</feature>
<name>A0A174EFH4_9FIRM</name>
<organism evidence="2 3">
    <name type="scientific">[Ruminococcus] torques</name>
    <dbReference type="NCBI Taxonomy" id="33039"/>
    <lineage>
        <taxon>Bacteria</taxon>
        <taxon>Bacillati</taxon>
        <taxon>Bacillota</taxon>
        <taxon>Clostridia</taxon>
        <taxon>Lachnospirales</taxon>
        <taxon>Lachnospiraceae</taxon>
        <taxon>Mediterraneibacter</taxon>
    </lineage>
</organism>
<proteinExistence type="predicted"/>
<feature type="region of interest" description="Disordered" evidence="1">
    <location>
        <begin position="24"/>
        <end position="58"/>
    </location>
</feature>